<proteinExistence type="inferred from homology"/>
<gene>
    <name evidence="3" type="primary">UGT712B6</name>
</gene>
<dbReference type="SUPFAM" id="SSF53756">
    <property type="entry name" value="UDP-Glycosyltransferase/glycogen phosphorylase"/>
    <property type="match status" value="1"/>
</dbReference>
<accession>I2BH89</accession>
<comment type="similarity">
    <text evidence="1">Belongs to the UDP-glycosyltransferase family.</text>
</comment>
<dbReference type="EMBL" id="JN088358">
    <property type="protein sequence ID" value="AFJ52985.1"/>
    <property type="molecule type" value="Genomic_DNA"/>
</dbReference>
<organism evidence="3">
    <name type="scientific">Linum usitatissimum</name>
    <name type="common">Flax</name>
    <name type="synonym">Linum humile</name>
    <dbReference type="NCBI Taxonomy" id="4006"/>
    <lineage>
        <taxon>Eukaryota</taxon>
        <taxon>Viridiplantae</taxon>
        <taxon>Streptophyta</taxon>
        <taxon>Embryophyta</taxon>
        <taxon>Tracheophyta</taxon>
        <taxon>Spermatophyta</taxon>
        <taxon>Magnoliopsida</taxon>
        <taxon>eudicotyledons</taxon>
        <taxon>Gunneridae</taxon>
        <taxon>Pentapetalae</taxon>
        <taxon>rosids</taxon>
        <taxon>fabids</taxon>
        <taxon>Malpighiales</taxon>
        <taxon>Linaceae</taxon>
        <taxon>Linum</taxon>
    </lineage>
</organism>
<evidence type="ECO:0000256" key="1">
    <source>
        <dbReference type="ARBA" id="ARBA00009995"/>
    </source>
</evidence>
<dbReference type="Pfam" id="PF00201">
    <property type="entry name" value="UDPGT"/>
    <property type="match status" value="1"/>
</dbReference>
<dbReference type="GO" id="GO:0080044">
    <property type="term" value="F:quercetin 7-O-glucosyltransferase activity"/>
    <property type="evidence" value="ECO:0007669"/>
    <property type="project" value="TreeGrafter"/>
</dbReference>
<dbReference type="AlphaFoldDB" id="I2BH89"/>
<dbReference type="FunFam" id="3.40.50.2000:FF:000061">
    <property type="entry name" value="UDP-glycosyltransferase 83A1"/>
    <property type="match status" value="1"/>
</dbReference>
<dbReference type="PANTHER" id="PTHR11926:SF1412">
    <property type="entry name" value="UDP-GLYCOSYLTRANSFERASE 83A1-LIKE"/>
    <property type="match status" value="1"/>
</dbReference>
<evidence type="ECO:0000256" key="2">
    <source>
        <dbReference type="ARBA" id="ARBA00022679"/>
    </source>
</evidence>
<reference evidence="3" key="1">
    <citation type="journal article" date="2012" name="BMC Genomics">
        <title>Phylogenomic analysis of UDP glycosyltransferase 1 multigene family in Linum usitatissimum identified genes with varied expression patterns.</title>
        <authorList>
            <person name="Barvkar V.T."/>
            <person name="Pardeshi V.C."/>
            <person name="Kale S.M."/>
            <person name="Kadoo N.Y."/>
            <person name="Gupta V.S."/>
        </authorList>
    </citation>
    <scope>NUCLEOTIDE SEQUENCE</scope>
</reference>
<dbReference type="InterPro" id="IPR002213">
    <property type="entry name" value="UDP_glucos_trans"/>
</dbReference>
<dbReference type="PANTHER" id="PTHR11926">
    <property type="entry name" value="GLUCOSYL/GLUCURONOSYL TRANSFERASES"/>
    <property type="match status" value="1"/>
</dbReference>
<name>I2BH89_LINUS</name>
<dbReference type="GO" id="GO:0080043">
    <property type="term" value="F:quercetin 3-O-glucosyltransferase activity"/>
    <property type="evidence" value="ECO:0007669"/>
    <property type="project" value="TreeGrafter"/>
</dbReference>
<dbReference type="CDD" id="cd03784">
    <property type="entry name" value="GT1_Gtf-like"/>
    <property type="match status" value="1"/>
</dbReference>
<sequence>MAAMKKKPHVLLVPYPAQGHVVPMLKLAQKLADDHGFTVTVVNLEFIHQKLVSDATISEHQSISLTAIPNGFELSSVSGQAESVTKIMENVENVLPIHLRTLLDVKKNKRNKSAAGDITWLIGDAFLSAGAFQVAKEMGIKTAAFWTGSAATLALLLRIPQLIQDGILDENGTLINRGMPICLSKDIPAWQPDEFPWSCQPEQFQRFGFKAFSSKPSENSTLFDCFIVNSLYQLEPAAFQLFPKLLPIGPLVTNSTSGGNQHNQIPGSFWHQDQTCSTWLDKHPPKSVVYVAFGSTTALNQKQFQELATGLEMTKRPFLWVIRSDFVNGTGSSGQEFVDGFLERVANRGKIVEWANQEEVLSHRSTACFVSHCGWNSTSDGLWNGVPFLCWPYFSDQFHNREAICEAWKVGLKLKAEDEDGLVTRFEICSRVEELICDATIRENASKLRENARECVSDGGTSFRNFLSFVEILCS</sequence>
<keyword evidence="2 3" id="KW-0808">Transferase</keyword>
<evidence type="ECO:0000313" key="3">
    <source>
        <dbReference type="EMBL" id="AFJ52985.1"/>
    </source>
</evidence>
<dbReference type="Gene3D" id="3.40.50.2000">
    <property type="entry name" value="Glycogen Phosphorylase B"/>
    <property type="match status" value="2"/>
</dbReference>
<protein>
    <submittedName>
        <fullName evidence="3">UDP-glycosyltransferase 1</fullName>
    </submittedName>
</protein>